<dbReference type="SUPFAM" id="SSF52172">
    <property type="entry name" value="CheY-like"/>
    <property type="match status" value="1"/>
</dbReference>
<keyword evidence="7" id="KW-1185">Reference proteome</keyword>
<dbReference type="Proteomes" id="UP000219050">
    <property type="component" value="Chromosome"/>
</dbReference>
<evidence type="ECO:0000256" key="3">
    <source>
        <dbReference type="SAM" id="Coils"/>
    </source>
</evidence>
<dbReference type="PROSITE" id="PS50110">
    <property type="entry name" value="RESPONSE_REGULATORY"/>
    <property type="match status" value="1"/>
</dbReference>
<dbReference type="KEGG" id="cmag:CBW24_00515"/>
<feature type="coiled-coil region" evidence="3">
    <location>
        <begin position="189"/>
        <end position="216"/>
    </location>
</feature>
<organism evidence="6 7">
    <name type="scientific">Pacificitalea manganoxidans</name>
    <dbReference type="NCBI Taxonomy" id="1411902"/>
    <lineage>
        <taxon>Bacteria</taxon>
        <taxon>Pseudomonadati</taxon>
        <taxon>Pseudomonadota</taxon>
        <taxon>Alphaproteobacteria</taxon>
        <taxon>Rhodobacterales</taxon>
        <taxon>Paracoccaceae</taxon>
        <taxon>Pacificitalea</taxon>
    </lineage>
</organism>
<reference evidence="6 7" key="1">
    <citation type="submission" date="2017-05" db="EMBL/GenBank/DDBJ databases">
        <title>Comparative genomic and metabolic analysis of manganese-oxidizing mechanisms in Celeribater manganoxidans DY25T: its adaption to the environment of polymetallic nodule.</title>
        <authorList>
            <person name="Wang X."/>
        </authorList>
    </citation>
    <scope>NUCLEOTIDE SEQUENCE [LARGE SCALE GENOMIC DNA]</scope>
    <source>
        <strain evidence="6 7">DY25</strain>
    </source>
</reference>
<evidence type="ECO:0000313" key="6">
    <source>
        <dbReference type="EMBL" id="ATI40639.1"/>
    </source>
</evidence>
<evidence type="ECO:0000313" key="7">
    <source>
        <dbReference type="Proteomes" id="UP000219050"/>
    </source>
</evidence>
<dbReference type="InterPro" id="IPR052016">
    <property type="entry name" value="Bact_Sigma-Reg"/>
</dbReference>
<dbReference type="CDD" id="cd00156">
    <property type="entry name" value="REC"/>
    <property type="match status" value="1"/>
</dbReference>
<dbReference type="Pfam" id="PF07228">
    <property type="entry name" value="SpoIIE"/>
    <property type="match status" value="1"/>
</dbReference>
<evidence type="ECO:0000256" key="4">
    <source>
        <dbReference type="SAM" id="MobiDB-lite"/>
    </source>
</evidence>
<keyword evidence="2" id="KW-0597">Phosphoprotein</keyword>
<dbReference type="InterPro" id="IPR001932">
    <property type="entry name" value="PPM-type_phosphatase-like_dom"/>
</dbReference>
<keyword evidence="3" id="KW-0175">Coiled coil</keyword>
<name>A0A291LVA5_9RHOB</name>
<accession>A0A291LVA5</accession>
<sequence>MGRREILRGRVHPVLNSFVPHHPGSVSSAEVPLTQPTLTDPPRAAPADRAAPRVLVVDDSLLQLRILSTALERWGYRVQQARSAAEALAVCGRDPPDLVISDWIMPGMSGPEFCRRFRQMSRDSYGYFILLTSKRGAGEVAQGLDAGADDFLTKPVNLPELRARLNAGERILRMERELIVKNELIGNTLDRISLLYDALERDLQEARKLQQSLLKEPFRRFARGQVSLLLRPAGHIGGDLVGFFPIRDDLIGLFAIDVSGHGVTSALMTARIAAHFSGSAVEGNIALRTDTPAPEGFPPAEVAARLNALLLREVETEHYCTLLYVEADLATGRLRGVQAGHPHPLIQRQDGRLDRIGKGGLPVGLLADAQYDGFEATLAPGDRLLLTSDGVTECPDHHDRLLDESGLMGLMRRNHAERGPRFLEALTADLTRHAGGAEFPDDISAVLLEYDGGPKA</sequence>
<evidence type="ECO:0000256" key="1">
    <source>
        <dbReference type="ARBA" id="ARBA00022801"/>
    </source>
</evidence>
<dbReference type="AlphaFoldDB" id="A0A291LVA5"/>
<dbReference type="EMBL" id="CP021404">
    <property type="protein sequence ID" value="ATI40639.1"/>
    <property type="molecule type" value="Genomic_DNA"/>
</dbReference>
<dbReference type="InterPro" id="IPR036457">
    <property type="entry name" value="PPM-type-like_dom_sf"/>
</dbReference>
<dbReference type="Pfam" id="PF00072">
    <property type="entry name" value="Response_reg"/>
    <property type="match status" value="1"/>
</dbReference>
<dbReference type="PANTHER" id="PTHR43156:SF2">
    <property type="entry name" value="STAGE II SPORULATION PROTEIN E"/>
    <property type="match status" value="1"/>
</dbReference>
<keyword evidence="1" id="KW-0378">Hydrolase</keyword>
<dbReference type="InterPro" id="IPR001789">
    <property type="entry name" value="Sig_transdc_resp-reg_receiver"/>
</dbReference>
<dbReference type="Gene3D" id="3.60.40.10">
    <property type="entry name" value="PPM-type phosphatase domain"/>
    <property type="match status" value="1"/>
</dbReference>
<dbReference type="GO" id="GO:0016791">
    <property type="term" value="F:phosphatase activity"/>
    <property type="evidence" value="ECO:0007669"/>
    <property type="project" value="TreeGrafter"/>
</dbReference>
<dbReference type="SMART" id="SM00448">
    <property type="entry name" value="REC"/>
    <property type="match status" value="1"/>
</dbReference>
<feature type="compositionally biased region" description="Low complexity" evidence="4">
    <location>
        <begin position="36"/>
        <end position="46"/>
    </location>
</feature>
<dbReference type="InterPro" id="IPR011006">
    <property type="entry name" value="CheY-like_superfamily"/>
</dbReference>
<feature type="modified residue" description="4-aspartylphosphate" evidence="2">
    <location>
        <position position="102"/>
    </location>
</feature>
<gene>
    <name evidence="6" type="ORF">CBW24_00515</name>
</gene>
<feature type="region of interest" description="Disordered" evidence="4">
    <location>
        <begin position="24"/>
        <end position="46"/>
    </location>
</feature>
<evidence type="ECO:0000256" key="2">
    <source>
        <dbReference type="PROSITE-ProRule" id="PRU00169"/>
    </source>
</evidence>
<dbReference type="SMART" id="SM00331">
    <property type="entry name" value="PP2C_SIG"/>
    <property type="match status" value="1"/>
</dbReference>
<dbReference type="OrthoDB" id="9811749at2"/>
<dbReference type="GO" id="GO:0000160">
    <property type="term" value="P:phosphorelay signal transduction system"/>
    <property type="evidence" value="ECO:0007669"/>
    <property type="project" value="InterPro"/>
</dbReference>
<dbReference type="Gene3D" id="3.40.50.2300">
    <property type="match status" value="1"/>
</dbReference>
<feature type="domain" description="Response regulatory" evidence="5">
    <location>
        <begin position="53"/>
        <end position="169"/>
    </location>
</feature>
<dbReference type="SUPFAM" id="SSF81606">
    <property type="entry name" value="PP2C-like"/>
    <property type="match status" value="1"/>
</dbReference>
<evidence type="ECO:0000259" key="5">
    <source>
        <dbReference type="PROSITE" id="PS50110"/>
    </source>
</evidence>
<protein>
    <submittedName>
        <fullName evidence="6">Fused response regulator/phosphatase</fullName>
    </submittedName>
</protein>
<dbReference type="PANTHER" id="PTHR43156">
    <property type="entry name" value="STAGE II SPORULATION PROTEIN E-RELATED"/>
    <property type="match status" value="1"/>
</dbReference>
<proteinExistence type="predicted"/>